<dbReference type="InterPro" id="IPR026960">
    <property type="entry name" value="RVT-Znf"/>
</dbReference>
<evidence type="ECO:0000259" key="1">
    <source>
        <dbReference type="Pfam" id="PF13966"/>
    </source>
</evidence>
<feature type="domain" description="Reverse transcriptase zinc-binding" evidence="1">
    <location>
        <begin position="221"/>
        <end position="305"/>
    </location>
</feature>
<name>A0A2N9ERP2_FAGSY</name>
<accession>A0A2N9ERP2</accession>
<sequence>MERRLGGWKRLYLSKGGKLTLLKSTLSNLPTYFLSLFHIPADVACRIEKLQRDFLWHGLGDQPKFHLVNWSKERKALWRQVVEVKYGNMLGGWCSKTPRGAYGVGLWKGIRRGWDRFSTFVSFSMGKGERVKFWSDLWCGDFALKEAFPALFSIAENKEAAVAEYMQRSHGNLQWEVKFVRNLQDWELDSLVSFLARLYSVSLNDSGMDHLCWQQDSKSVFSVHSYYRCLNASITVQFPWRGIWKSKAPPRVAFFIWTAVWGKILTNDNLRKRGIVLVDWCYLCKNAGESSDHIFLHCSLAKHLWDAVLSLFGMHWVMPRTVSELLGCWPWCIG</sequence>
<dbReference type="PANTHER" id="PTHR36617">
    <property type="entry name" value="PROTEIN, PUTATIVE-RELATED"/>
    <property type="match status" value="1"/>
</dbReference>
<protein>
    <recommendedName>
        <fullName evidence="1">Reverse transcriptase zinc-binding domain-containing protein</fullName>
    </recommendedName>
</protein>
<dbReference type="PANTHER" id="PTHR36617:SF16">
    <property type="entry name" value="OS04G0516500 PROTEIN"/>
    <property type="match status" value="1"/>
</dbReference>
<proteinExistence type="predicted"/>
<dbReference type="EMBL" id="OIVN01000269">
    <property type="protein sequence ID" value="SPC77361.1"/>
    <property type="molecule type" value="Genomic_DNA"/>
</dbReference>
<reference evidence="2" key="1">
    <citation type="submission" date="2018-02" db="EMBL/GenBank/DDBJ databases">
        <authorList>
            <person name="Cohen D.B."/>
            <person name="Kent A.D."/>
        </authorList>
    </citation>
    <scope>NUCLEOTIDE SEQUENCE</scope>
</reference>
<dbReference type="AlphaFoldDB" id="A0A2N9ERP2"/>
<organism evidence="2">
    <name type="scientific">Fagus sylvatica</name>
    <name type="common">Beechnut</name>
    <dbReference type="NCBI Taxonomy" id="28930"/>
    <lineage>
        <taxon>Eukaryota</taxon>
        <taxon>Viridiplantae</taxon>
        <taxon>Streptophyta</taxon>
        <taxon>Embryophyta</taxon>
        <taxon>Tracheophyta</taxon>
        <taxon>Spermatophyta</taxon>
        <taxon>Magnoliopsida</taxon>
        <taxon>eudicotyledons</taxon>
        <taxon>Gunneridae</taxon>
        <taxon>Pentapetalae</taxon>
        <taxon>rosids</taxon>
        <taxon>fabids</taxon>
        <taxon>Fagales</taxon>
        <taxon>Fagaceae</taxon>
        <taxon>Fagus</taxon>
    </lineage>
</organism>
<gene>
    <name evidence="2" type="ORF">FSB_LOCUS5243</name>
</gene>
<dbReference type="Pfam" id="PF13966">
    <property type="entry name" value="zf-RVT"/>
    <property type="match status" value="1"/>
</dbReference>
<evidence type="ECO:0000313" key="2">
    <source>
        <dbReference type="EMBL" id="SPC77361.1"/>
    </source>
</evidence>